<organism evidence="1 2">
    <name type="scientific">Varibaculum cambriense</name>
    <dbReference type="NCBI Taxonomy" id="184870"/>
    <lineage>
        <taxon>Bacteria</taxon>
        <taxon>Bacillati</taxon>
        <taxon>Actinomycetota</taxon>
        <taxon>Actinomycetes</taxon>
        <taxon>Actinomycetales</taxon>
        <taxon>Actinomycetaceae</taxon>
        <taxon>Varibaculum</taxon>
    </lineage>
</organism>
<name>A0AAJ1BD30_9ACTO</name>
<accession>A0AAJ1BD30</accession>
<dbReference type="NCBIfam" id="NF047399">
    <property type="entry name" value="BrnA_antitoxin_add"/>
    <property type="match status" value="1"/>
</dbReference>
<dbReference type="AlphaFoldDB" id="A0AAJ1BD30"/>
<gene>
    <name evidence="1" type="ORF">L0M99_09230</name>
</gene>
<evidence type="ECO:0000313" key="2">
    <source>
        <dbReference type="Proteomes" id="UP001200537"/>
    </source>
</evidence>
<dbReference type="RefSeq" id="WP_024058129.1">
    <property type="nucleotide sequence ID" value="NZ_JAGZVZ010000014.1"/>
</dbReference>
<dbReference type="EMBL" id="JAKNHJ010000021">
    <property type="protein sequence ID" value="MCG4618664.1"/>
    <property type="molecule type" value="Genomic_DNA"/>
</dbReference>
<sequence length="87" mass="9903">MSKTFDTLTAEAIDKKFDDGEDVLECFDLENPQVNTPLRSIEQKRVTLTMPEWMIQRLDKQAADLAISRNAVINTYLAEKLTNQALS</sequence>
<proteinExistence type="predicted"/>
<evidence type="ECO:0000313" key="1">
    <source>
        <dbReference type="EMBL" id="MCG4618664.1"/>
    </source>
</evidence>
<comment type="caution">
    <text evidence="1">The sequence shown here is derived from an EMBL/GenBank/DDBJ whole genome shotgun (WGS) entry which is preliminary data.</text>
</comment>
<dbReference type="Proteomes" id="UP001200537">
    <property type="component" value="Unassembled WGS sequence"/>
</dbReference>
<protein>
    <submittedName>
        <fullName evidence="1">Antitoxin</fullName>
    </submittedName>
</protein>
<reference evidence="1" key="1">
    <citation type="submission" date="2022-01" db="EMBL/GenBank/DDBJ databases">
        <title>Collection of gut derived symbiotic bacterial strains cultured from healthy donors.</title>
        <authorList>
            <person name="Lin H."/>
            <person name="Kohout C."/>
            <person name="Waligurski E."/>
            <person name="Pamer E.G."/>
        </authorList>
    </citation>
    <scope>NUCLEOTIDE SEQUENCE</scope>
    <source>
        <strain evidence="1">DFI.7.46</strain>
    </source>
</reference>